<proteinExistence type="predicted"/>
<evidence type="ECO:0000313" key="1">
    <source>
        <dbReference type="EMBL" id="KAK9267607.1"/>
    </source>
</evidence>
<comment type="caution">
    <text evidence="1">The sequence shown here is derived from an EMBL/GenBank/DDBJ whole genome shotgun (WGS) entry which is preliminary data.</text>
</comment>
<sequence>MEYFKLISLQGISRISEILDSICRLTNLRILDLGACHNLVVLPNGIGSLENLTHLDAGLVLDHMLKGLASLLKLQFLKGFVIGDRKSGSQCTLADLVDLKNLRKSSVSTGLRGFPTGKELTAFERFKALCKLTMARGGW</sequence>
<dbReference type="Proteomes" id="UP001415857">
    <property type="component" value="Unassembled WGS sequence"/>
</dbReference>
<organism evidence="1 2">
    <name type="scientific">Liquidambar formosana</name>
    <name type="common">Formosan gum</name>
    <dbReference type="NCBI Taxonomy" id="63359"/>
    <lineage>
        <taxon>Eukaryota</taxon>
        <taxon>Viridiplantae</taxon>
        <taxon>Streptophyta</taxon>
        <taxon>Embryophyta</taxon>
        <taxon>Tracheophyta</taxon>
        <taxon>Spermatophyta</taxon>
        <taxon>Magnoliopsida</taxon>
        <taxon>eudicotyledons</taxon>
        <taxon>Gunneridae</taxon>
        <taxon>Pentapetalae</taxon>
        <taxon>Saxifragales</taxon>
        <taxon>Altingiaceae</taxon>
        <taxon>Liquidambar</taxon>
    </lineage>
</organism>
<gene>
    <name evidence="1" type="ORF">L1049_010038</name>
</gene>
<dbReference type="EMBL" id="JBBPBK010000016">
    <property type="protein sequence ID" value="KAK9267607.1"/>
    <property type="molecule type" value="Genomic_DNA"/>
</dbReference>
<name>A0AAP0N8J5_LIQFO</name>
<dbReference type="InterPro" id="IPR032675">
    <property type="entry name" value="LRR_dom_sf"/>
</dbReference>
<dbReference type="PANTHER" id="PTHR47186:SF54">
    <property type="entry name" value="DISEASE RESISTANCE RPP13-LIKE PROTEIN 4"/>
    <property type="match status" value="1"/>
</dbReference>
<dbReference type="Gene3D" id="3.80.10.10">
    <property type="entry name" value="Ribonuclease Inhibitor"/>
    <property type="match status" value="1"/>
</dbReference>
<reference evidence="1 2" key="1">
    <citation type="journal article" date="2024" name="Plant J.">
        <title>Genome sequences and population genomics reveal climatic adaptation and genomic divergence between two closely related sweetgum species.</title>
        <authorList>
            <person name="Xu W.Q."/>
            <person name="Ren C.Q."/>
            <person name="Zhang X.Y."/>
            <person name="Comes H.P."/>
            <person name="Liu X.H."/>
            <person name="Li Y.G."/>
            <person name="Kettle C.J."/>
            <person name="Jalonen R."/>
            <person name="Gaisberger H."/>
            <person name="Ma Y.Z."/>
            <person name="Qiu Y.X."/>
        </authorList>
    </citation>
    <scope>NUCLEOTIDE SEQUENCE [LARGE SCALE GENOMIC DNA]</scope>
    <source>
        <strain evidence="1">Hangzhou</strain>
    </source>
</reference>
<keyword evidence="2" id="KW-1185">Reference proteome</keyword>
<dbReference type="AlphaFoldDB" id="A0AAP0N8J5"/>
<evidence type="ECO:0000313" key="2">
    <source>
        <dbReference type="Proteomes" id="UP001415857"/>
    </source>
</evidence>
<dbReference type="PANTHER" id="PTHR47186">
    <property type="entry name" value="LEUCINE-RICH REPEAT-CONTAINING PROTEIN 57"/>
    <property type="match status" value="1"/>
</dbReference>
<accession>A0AAP0N8J5</accession>
<dbReference type="SUPFAM" id="SSF52058">
    <property type="entry name" value="L domain-like"/>
    <property type="match status" value="1"/>
</dbReference>
<protein>
    <submittedName>
        <fullName evidence="1">Uncharacterized protein</fullName>
    </submittedName>
</protein>